<evidence type="ECO:0000256" key="2">
    <source>
        <dbReference type="ARBA" id="ARBA00022741"/>
    </source>
</evidence>
<gene>
    <name evidence="6" type="ORF">Xbed_03607</name>
</gene>
<dbReference type="STRING" id="40578.Xbed_03607"/>
<reference evidence="6 7" key="1">
    <citation type="submission" date="2017-01" db="EMBL/GenBank/DDBJ databases">
        <title>Deconstructing symbiosis and pathogenesis requirements using a combined genomic-metabolomic approach.</title>
        <authorList>
            <person name="Tobias N.J."/>
            <person name="Wolff H."/>
            <person name="Djahanschiri B."/>
            <person name="Ebersberger I."/>
            <person name="Bode H.B."/>
        </authorList>
    </citation>
    <scope>NUCLEOTIDE SEQUENCE [LARGE SCALE GENOMIC DNA]</scope>
    <source>
        <strain evidence="6 7">DSM 4764</strain>
    </source>
</reference>
<dbReference type="RefSeq" id="WP_086114194.1">
    <property type="nucleotide sequence ID" value="NZ_CAWNHF010000166.1"/>
</dbReference>
<dbReference type="GO" id="GO:0016874">
    <property type="term" value="F:ligase activity"/>
    <property type="evidence" value="ECO:0007669"/>
    <property type="project" value="UniProtKB-KW"/>
</dbReference>
<dbReference type="SUPFAM" id="SSF56059">
    <property type="entry name" value="Glutathione synthetase ATP-binding domain-like"/>
    <property type="match status" value="1"/>
</dbReference>
<dbReference type="GO" id="GO:0046872">
    <property type="term" value="F:metal ion binding"/>
    <property type="evidence" value="ECO:0007669"/>
    <property type="project" value="InterPro"/>
</dbReference>
<evidence type="ECO:0000313" key="7">
    <source>
        <dbReference type="Proteomes" id="UP000194204"/>
    </source>
</evidence>
<evidence type="ECO:0000256" key="1">
    <source>
        <dbReference type="ARBA" id="ARBA00022598"/>
    </source>
</evidence>
<dbReference type="PROSITE" id="PS50975">
    <property type="entry name" value="ATP_GRASP"/>
    <property type="match status" value="1"/>
</dbReference>
<comment type="caution">
    <text evidence="6">The sequence shown here is derived from an EMBL/GenBank/DDBJ whole genome shotgun (WGS) entry which is preliminary data.</text>
</comment>
<evidence type="ECO:0000256" key="3">
    <source>
        <dbReference type="ARBA" id="ARBA00022840"/>
    </source>
</evidence>
<dbReference type="OrthoDB" id="24041at2"/>
<dbReference type="EMBL" id="MUBK01000059">
    <property type="protein sequence ID" value="OTA15306.1"/>
    <property type="molecule type" value="Genomic_DNA"/>
</dbReference>
<evidence type="ECO:0000256" key="4">
    <source>
        <dbReference type="PROSITE-ProRule" id="PRU00409"/>
    </source>
</evidence>
<dbReference type="Proteomes" id="UP000194204">
    <property type="component" value="Unassembled WGS sequence"/>
</dbReference>
<keyword evidence="3 4" id="KW-0067">ATP-binding</keyword>
<dbReference type="Pfam" id="PF13535">
    <property type="entry name" value="ATP-grasp_4"/>
    <property type="match status" value="1"/>
</dbReference>
<sequence length="410" mass="46491">MKRRNILIVDPFSTGSFYAPILSKQGFDCYSICSSEHITAYYLNSYTGDGFINKKMLSPEDAVSNFNKDSIFSIISGSETGIAVSDKLSKEFGVYGNDPDTSFLRRDKYFMQKKLKEENLSYINTEVISRYNYDISHLPDYNGYVIKPCNSAGTDGVIFCKSKLDLKENIKNILWGERNITGELNDNYLIQEFIFGDEYVVDMISDKGKTYVSSLCKYSKGKYNGFNFVYESLEILDPSDSRFDFIISYSLQCANALGFYFGPIHMELILSNKGPVMIEAGARLHGGIAPLIFEKCYENDLLNTAISLYSGLNLSNKHSKKIKHGKIVFLINENDKAIIINKDELFSQFNKVESFSLGKILYKEGEYLPLTKDLLTCPGIICLINDNLNDLIHDEAIIREIFNNKTARIV</sequence>
<name>A0A1Y2SAS7_9GAMM</name>
<organism evidence="6 7">
    <name type="scientific">Xenorhabdus beddingii</name>
    <dbReference type="NCBI Taxonomy" id="40578"/>
    <lineage>
        <taxon>Bacteria</taxon>
        <taxon>Pseudomonadati</taxon>
        <taxon>Pseudomonadota</taxon>
        <taxon>Gammaproteobacteria</taxon>
        <taxon>Enterobacterales</taxon>
        <taxon>Morganellaceae</taxon>
        <taxon>Xenorhabdus</taxon>
    </lineage>
</organism>
<evidence type="ECO:0000313" key="6">
    <source>
        <dbReference type="EMBL" id="OTA15306.1"/>
    </source>
</evidence>
<dbReference type="InterPro" id="IPR011761">
    <property type="entry name" value="ATP-grasp"/>
</dbReference>
<keyword evidence="2 4" id="KW-0547">Nucleotide-binding</keyword>
<dbReference type="Gene3D" id="3.30.470.20">
    <property type="entry name" value="ATP-grasp fold, B domain"/>
    <property type="match status" value="1"/>
</dbReference>
<accession>A0A1Y2SAS7</accession>
<proteinExistence type="predicted"/>
<dbReference type="AlphaFoldDB" id="A0A1Y2SAS7"/>
<dbReference type="PANTHER" id="PTHR43585:SF2">
    <property type="entry name" value="ATP-GRASP ENZYME FSQD"/>
    <property type="match status" value="1"/>
</dbReference>
<keyword evidence="1" id="KW-0436">Ligase</keyword>
<feature type="domain" description="ATP-grasp" evidence="5">
    <location>
        <begin position="112"/>
        <end position="310"/>
    </location>
</feature>
<dbReference type="InterPro" id="IPR052032">
    <property type="entry name" value="ATP-dep_AA_Ligase"/>
</dbReference>
<dbReference type="GO" id="GO:0005524">
    <property type="term" value="F:ATP binding"/>
    <property type="evidence" value="ECO:0007669"/>
    <property type="project" value="UniProtKB-UniRule"/>
</dbReference>
<keyword evidence="7" id="KW-1185">Reference proteome</keyword>
<protein>
    <submittedName>
        <fullName evidence="6">Phosphoribosylglycinamide synthetase</fullName>
    </submittedName>
</protein>
<evidence type="ECO:0000259" key="5">
    <source>
        <dbReference type="PROSITE" id="PS50975"/>
    </source>
</evidence>
<dbReference type="PANTHER" id="PTHR43585">
    <property type="entry name" value="FUMIPYRROLE BIOSYNTHESIS PROTEIN C"/>
    <property type="match status" value="1"/>
</dbReference>